<feature type="domain" description="Inhibitor I9" evidence="1">
    <location>
        <begin position="67"/>
        <end position="107"/>
    </location>
</feature>
<dbReference type="KEGG" id="rjg:CCGE525_37605"/>
<gene>
    <name evidence="2" type="ORF">CCGE525_37605</name>
</gene>
<keyword evidence="3" id="KW-1185">Reference proteome</keyword>
<protein>
    <recommendedName>
        <fullName evidence="1">Inhibitor I9 domain-containing protein</fullName>
    </recommendedName>
</protein>
<sequence>MFYALSRAFCSALVLFCTISDCRSGEATMKVDESLSREVESARLTGRAVPVIITMRNAEDVKFVLESGIKASVTFQHIPAVAASLTSDQIEQLAAMPQVELIELDTEANALRKP</sequence>
<dbReference type="Proteomes" id="UP000282195">
    <property type="component" value="Plasmid pRCCGE525a"/>
</dbReference>
<organism evidence="2 3">
    <name type="scientific">Rhizobium jaguaris</name>
    <dbReference type="NCBI Taxonomy" id="1312183"/>
    <lineage>
        <taxon>Bacteria</taxon>
        <taxon>Pseudomonadati</taxon>
        <taxon>Pseudomonadota</taxon>
        <taxon>Alphaproteobacteria</taxon>
        <taxon>Hyphomicrobiales</taxon>
        <taxon>Rhizobiaceae</taxon>
        <taxon>Rhizobium/Agrobacterium group</taxon>
        <taxon>Rhizobium</taxon>
    </lineage>
</organism>
<evidence type="ECO:0000259" key="1">
    <source>
        <dbReference type="Pfam" id="PF05922"/>
    </source>
</evidence>
<keyword evidence="2" id="KW-0614">Plasmid</keyword>
<dbReference type="InterPro" id="IPR037045">
    <property type="entry name" value="S8pro/Inhibitor_I9_sf"/>
</dbReference>
<proteinExistence type="predicted"/>
<dbReference type="Pfam" id="PF05922">
    <property type="entry name" value="Inhibitor_I9"/>
    <property type="match status" value="1"/>
</dbReference>
<evidence type="ECO:0000313" key="2">
    <source>
        <dbReference type="EMBL" id="AYG64447.1"/>
    </source>
</evidence>
<dbReference type="InterPro" id="IPR010259">
    <property type="entry name" value="S8pro/Inhibitor_I9"/>
</dbReference>
<reference evidence="2 3" key="1">
    <citation type="submission" date="2018-10" db="EMBL/GenBank/DDBJ databases">
        <title>Rhizobium etli, R. leguminosarum and a new Rhizobium genospecies from Phaseolus dumosus.</title>
        <authorList>
            <person name="Ramirez-Puebla S.T."/>
            <person name="Rogel-Hernandez M.A."/>
            <person name="Guerrero G."/>
            <person name="Ormeno-Orrillo E."/>
            <person name="Martinez-Romero J.C."/>
            <person name="Negrete-Yankelevich S."/>
            <person name="Martinez-Romero E."/>
        </authorList>
    </citation>
    <scope>NUCLEOTIDE SEQUENCE [LARGE SCALE GENOMIC DNA]</scope>
    <source>
        <strain evidence="2 3">CCGE525</strain>
        <plasmid evidence="3">prccge525a</plasmid>
    </source>
</reference>
<dbReference type="SUPFAM" id="SSF54897">
    <property type="entry name" value="Protease propeptides/inhibitors"/>
    <property type="match status" value="1"/>
</dbReference>
<dbReference type="AlphaFoldDB" id="A0A387G3N0"/>
<name>A0A387G3N0_9HYPH</name>
<dbReference type="Gene3D" id="3.30.70.80">
    <property type="entry name" value="Peptidase S8 propeptide/proteinase inhibitor I9"/>
    <property type="match status" value="1"/>
</dbReference>
<accession>A0A387G3N0</accession>
<geneLocation type="plasmid" evidence="3">
    <name>prccge525a</name>
</geneLocation>
<evidence type="ECO:0000313" key="3">
    <source>
        <dbReference type="Proteomes" id="UP000282195"/>
    </source>
</evidence>
<dbReference type="EMBL" id="CP032697">
    <property type="protein sequence ID" value="AYG64447.1"/>
    <property type="molecule type" value="Genomic_DNA"/>
</dbReference>